<dbReference type="PANTHER" id="PTHR43649">
    <property type="entry name" value="ARABINOSE-BINDING PROTEIN-RELATED"/>
    <property type="match status" value="1"/>
</dbReference>
<dbReference type="Pfam" id="PF13416">
    <property type="entry name" value="SBP_bac_8"/>
    <property type="match status" value="1"/>
</dbReference>
<accession>A0A0R3MAK9</accession>
<dbReference type="SUPFAM" id="SSF53850">
    <property type="entry name" value="Periplasmic binding protein-like II"/>
    <property type="match status" value="1"/>
</dbReference>
<dbReference type="Proteomes" id="UP000051660">
    <property type="component" value="Unassembled WGS sequence"/>
</dbReference>
<comment type="subcellular location">
    <subcellularLocation>
        <location evidence="1">Periplasm</location>
    </subcellularLocation>
</comment>
<keyword evidence="7" id="KW-0574">Periplasm</keyword>
<dbReference type="InterPro" id="IPR006059">
    <property type="entry name" value="SBP"/>
</dbReference>
<gene>
    <name evidence="10" type="ORF">CQ14_12320</name>
</gene>
<dbReference type="PANTHER" id="PTHR43649:SF31">
    <property type="entry name" value="SN-GLYCEROL-3-PHOSPHATE-BINDING PERIPLASMIC PROTEIN UGPB"/>
    <property type="match status" value="1"/>
</dbReference>
<evidence type="ECO:0000256" key="7">
    <source>
        <dbReference type="ARBA" id="ARBA00022764"/>
    </source>
</evidence>
<evidence type="ECO:0000256" key="8">
    <source>
        <dbReference type="ARBA" id="ARBA00034473"/>
    </source>
</evidence>
<comment type="similarity">
    <text evidence="2">Belongs to the bacterial solute-binding protein 1 family.</text>
</comment>
<feature type="signal peptide" evidence="9">
    <location>
        <begin position="1"/>
        <end position="24"/>
    </location>
</feature>
<evidence type="ECO:0000256" key="3">
    <source>
        <dbReference type="ARBA" id="ARBA00011557"/>
    </source>
</evidence>
<evidence type="ECO:0000256" key="6">
    <source>
        <dbReference type="ARBA" id="ARBA00022729"/>
    </source>
</evidence>
<comment type="subunit">
    <text evidence="3">The complex is composed of two ATP-binding proteins (UgpC), two transmembrane proteins (UgpA and UgpE) and a solute-binding protein (UgpB).</text>
</comment>
<dbReference type="InterPro" id="IPR050490">
    <property type="entry name" value="Bact_solute-bd_prot1"/>
</dbReference>
<evidence type="ECO:0000256" key="9">
    <source>
        <dbReference type="SAM" id="SignalP"/>
    </source>
</evidence>
<dbReference type="CDD" id="cd14748">
    <property type="entry name" value="PBP2_UgpB"/>
    <property type="match status" value="1"/>
</dbReference>
<keyword evidence="6 9" id="KW-0732">Signal</keyword>
<dbReference type="AlphaFoldDB" id="A0A0R3MAK9"/>
<evidence type="ECO:0000256" key="5">
    <source>
        <dbReference type="ARBA" id="ARBA00022448"/>
    </source>
</evidence>
<organism evidence="10 11">
    <name type="scientific">Bradyrhizobium lablabi</name>
    <dbReference type="NCBI Taxonomy" id="722472"/>
    <lineage>
        <taxon>Bacteria</taxon>
        <taxon>Pseudomonadati</taxon>
        <taxon>Pseudomonadota</taxon>
        <taxon>Alphaproteobacteria</taxon>
        <taxon>Hyphomicrobiales</taxon>
        <taxon>Nitrobacteraceae</taxon>
        <taxon>Bradyrhizobium</taxon>
    </lineage>
</organism>
<proteinExistence type="inferred from homology"/>
<dbReference type="GO" id="GO:0042597">
    <property type="term" value="C:periplasmic space"/>
    <property type="evidence" value="ECO:0007669"/>
    <property type="project" value="UniProtKB-SubCell"/>
</dbReference>
<evidence type="ECO:0000256" key="2">
    <source>
        <dbReference type="ARBA" id="ARBA00008520"/>
    </source>
</evidence>
<name>A0A0R3MAK9_9BRAD</name>
<reference evidence="10 11" key="1">
    <citation type="submission" date="2014-03" db="EMBL/GenBank/DDBJ databases">
        <title>Bradyrhizobium valentinum sp. nov., isolated from effective nodules of Lupinus mariae-josephae, a lupine endemic of basic-lime soils in Eastern Spain.</title>
        <authorList>
            <person name="Duran D."/>
            <person name="Rey L."/>
            <person name="Navarro A."/>
            <person name="Busquets A."/>
            <person name="Imperial J."/>
            <person name="Ruiz-Argueso T."/>
        </authorList>
    </citation>
    <scope>NUCLEOTIDE SEQUENCE [LARGE SCALE GENOMIC DNA]</scope>
    <source>
        <strain evidence="10 11">CCBAU 23086</strain>
    </source>
</reference>
<evidence type="ECO:0000313" key="11">
    <source>
        <dbReference type="Proteomes" id="UP000051660"/>
    </source>
</evidence>
<feature type="chain" id="PRO_5006443877" description="sn-glycerol-3-phosphate-binding periplasmic protein UgpB" evidence="9">
    <location>
        <begin position="25"/>
        <end position="437"/>
    </location>
</feature>
<protein>
    <recommendedName>
        <fullName evidence="4">sn-glycerol-3-phosphate-binding periplasmic protein UgpB</fullName>
    </recommendedName>
</protein>
<dbReference type="NCBIfam" id="NF008211">
    <property type="entry name" value="PRK10974.1"/>
    <property type="match status" value="1"/>
</dbReference>
<evidence type="ECO:0000313" key="10">
    <source>
        <dbReference type="EMBL" id="KRR17175.1"/>
    </source>
</evidence>
<evidence type="ECO:0000256" key="4">
    <source>
        <dbReference type="ARBA" id="ARBA00017470"/>
    </source>
</evidence>
<dbReference type="STRING" id="722472.SAMN05444321_2248"/>
<dbReference type="EMBL" id="LLYB01000123">
    <property type="protein sequence ID" value="KRR17175.1"/>
    <property type="molecule type" value="Genomic_DNA"/>
</dbReference>
<keyword evidence="5" id="KW-0813">Transport</keyword>
<comment type="function">
    <text evidence="8">Part of the ABC transporter complex UgpBAEC involved in sn-glycerol-3-phosphate (G3P) import. Binds G3P.</text>
</comment>
<evidence type="ECO:0000256" key="1">
    <source>
        <dbReference type="ARBA" id="ARBA00004418"/>
    </source>
</evidence>
<dbReference type="OrthoDB" id="9762335at2"/>
<comment type="caution">
    <text evidence="10">The sequence shown here is derived from an EMBL/GenBank/DDBJ whole genome shotgun (WGS) entry which is preliminary data.</text>
</comment>
<dbReference type="RefSeq" id="WP_057862163.1">
    <property type="nucleotide sequence ID" value="NZ_LLYB01000123.1"/>
</dbReference>
<dbReference type="Gene3D" id="3.40.190.10">
    <property type="entry name" value="Periplasmic binding protein-like II"/>
    <property type="match status" value="2"/>
</dbReference>
<sequence>MALRQFGAAAAVTVALALATPAHAVTEIQWWHAMTGGNNDIVNKLAEEFNASQSDYKVVPTFKGSYPDTMNAGIAAFRAGTAPHIIQVFEVGTATMMSATGAIKPVYQLMKDAGEPFDPKAYLPAITGYYSTSKGDMLSFPFNSSSMVMWINKDELKKAGVTEIPKTWPEVFEAAKKLKAAGHTTCGFSNAWASWAHIEQFSAWHNVPIGSKANGLDGFDTVLEFNSPLHVKHLQNLIDLQKDKTYDYAGRANASENRFASGECAIFLTSSGYYATAKSTAKFDFTSAPMPYYPDAKGAPQNSIIGGASLWVMGGKKPEEYKGVAKFFTFLSATDRQAKLHQESGYLPITKAAYEKTVKDGFYEKNPTLQTPLKELTNKEPTENSRGLRFGNMVQMRDLWAEELEAALAGKKTAKEALDAAVARGNAMLRTFEKTAK</sequence>